<comment type="similarity">
    <text evidence="1">Belongs to the FAD-binding oxidoreductase/transferase type 4 family.</text>
</comment>
<dbReference type="InterPro" id="IPR036318">
    <property type="entry name" value="FAD-bd_PCMH-like_sf"/>
</dbReference>
<evidence type="ECO:0000256" key="3">
    <source>
        <dbReference type="ARBA" id="ARBA00022827"/>
    </source>
</evidence>
<dbReference type="PROSITE" id="PS51387">
    <property type="entry name" value="FAD_PCMH"/>
    <property type="match status" value="1"/>
</dbReference>
<dbReference type="InterPro" id="IPR025650">
    <property type="entry name" value="Alkyl-DHAP_Synthase"/>
</dbReference>
<keyword evidence="2" id="KW-0285">Flavoprotein</keyword>
<dbReference type="SUPFAM" id="SSF55103">
    <property type="entry name" value="FAD-linked oxidases, C-terminal domain"/>
    <property type="match status" value="1"/>
</dbReference>
<keyword evidence="3" id="KW-0274">FAD</keyword>
<dbReference type="InterPro" id="IPR016164">
    <property type="entry name" value="FAD-linked_Oxase-like_C"/>
</dbReference>
<evidence type="ECO:0000313" key="5">
    <source>
        <dbReference type="EMBL" id="CAB4531958.1"/>
    </source>
</evidence>
<dbReference type="Gene3D" id="3.40.462.40">
    <property type="entry name" value="FAD-linked oxidase, cap domain/gating helix"/>
    <property type="match status" value="1"/>
</dbReference>
<evidence type="ECO:0000256" key="1">
    <source>
        <dbReference type="ARBA" id="ARBA00008000"/>
    </source>
</evidence>
<dbReference type="Pfam" id="PF01565">
    <property type="entry name" value="FAD_binding_4"/>
    <property type="match status" value="1"/>
</dbReference>
<dbReference type="PANTHER" id="PTHR46568">
    <property type="entry name" value="ALKYLDIHYDROXYACETONEPHOSPHATE SYNTHASE, PEROXISOMAL"/>
    <property type="match status" value="1"/>
</dbReference>
<accession>A0A6J6B081</accession>
<dbReference type="SUPFAM" id="SSF56176">
    <property type="entry name" value="FAD-binding/transporter-associated domain-like"/>
    <property type="match status" value="1"/>
</dbReference>
<sequence length="503" mass="53716">MTTTRPTPPIEFSADISQITDRFQTTIQPLSESFLADLNKICQSSNDLADRVEHSRDWWPLAMHWSLNAQTARRADVICRPTTTKHISDVVKLCSNNLVPITVSGGRSGVCGAAIPLFGGVVIDMTSLAGVISVDEISGLVEVLPGTFGPDLENNLREKHGLSVGHFPQSFDISTVGGWIGSRGAGQFSTRYGKIDDMVAGLEVVLADGSVILTGTEPAGAAGPSLTSLFVGSEGAFGIISKVWLRAHPIAPAERRAAYMFGSFADAVEAMRLAIRSGATPAVLRLYDERESKRAHGGDGTQCALLVLDEGENILIDAMMKVVDNACIANNAQSADVALVEHWMNHRNDTSGLQALSKKGFVIDTMEVAVCWSKVNQVAETVKKSIMTVTGARSASCHISHSYIDGACIYFTFVAEPTSSTLEAIEISYEAIWNAAQNSALDAGANLSHHHGVGINRAKFIKRALGPAHDVLAAIKHALDPNDILNPGKLGFATSRGEVKTKR</sequence>
<evidence type="ECO:0000256" key="2">
    <source>
        <dbReference type="ARBA" id="ARBA00022630"/>
    </source>
</evidence>
<gene>
    <name evidence="5" type="ORF">UFOPK1353_00380</name>
    <name evidence="6" type="ORF">UFOPK2292_00359</name>
</gene>
<dbReference type="PANTHER" id="PTHR46568:SF1">
    <property type="entry name" value="ALKYLDIHYDROXYACETONEPHOSPHATE SYNTHASE, PEROXISOMAL"/>
    <property type="match status" value="1"/>
</dbReference>
<dbReference type="EMBL" id="CAEZWU010000037">
    <property type="protein sequence ID" value="CAB4662634.1"/>
    <property type="molecule type" value="Genomic_DNA"/>
</dbReference>
<dbReference type="AlphaFoldDB" id="A0A6J6B081"/>
<dbReference type="GO" id="GO:0005777">
    <property type="term" value="C:peroxisome"/>
    <property type="evidence" value="ECO:0007669"/>
    <property type="project" value="UniProtKB-ARBA"/>
</dbReference>
<dbReference type="Pfam" id="PF02913">
    <property type="entry name" value="FAD-oxidase_C"/>
    <property type="match status" value="1"/>
</dbReference>
<dbReference type="EMBL" id="CAEZSE010000042">
    <property type="protein sequence ID" value="CAB4531958.1"/>
    <property type="molecule type" value="Genomic_DNA"/>
</dbReference>
<dbReference type="InterPro" id="IPR004113">
    <property type="entry name" value="FAD-bd_oxidored_4_C"/>
</dbReference>
<protein>
    <submittedName>
        <fullName evidence="5">Unannotated protein</fullName>
    </submittedName>
</protein>
<dbReference type="Gene3D" id="3.30.465.10">
    <property type="match status" value="1"/>
</dbReference>
<dbReference type="InterPro" id="IPR016166">
    <property type="entry name" value="FAD-bd_PCMH"/>
</dbReference>
<dbReference type="InterPro" id="IPR006094">
    <property type="entry name" value="Oxid_FAD_bind_N"/>
</dbReference>
<dbReference type="InterPro" id="IPR016171">
    <property type="entry name" value="Vanillyl_alc_oxidase_C-sub2"/>
</dbReference>
<evidence type="ECO:0000313" key="6">
    <source>
        <dbReference type="EMBL" id="CAB4662634.1"/>
    </source>
</evidence>
<evidence type="ECO:0000259" key="4">
    <source>
        <dbReference type="PROSITE" id="PS51387"/>
    </source>
</evidence>
<dbReference type="GO" id="GO:0008609">
    <property type="term" value="F:alkylglycerone-phosphate synthase activity"/>
    <property type="evidence" value="ECO:0007669"/>
    <property type="project" value="InterPro"/>
</dbReference>
<feature type="domain" description="FAD-binding PCMH-type" evidence="4">
    <location>
        <begin position="70"/>
        <end position="250"/>
    </location>
</feature>
<reference evidence="5" key="1">
    <citation type="submission" date="2020-05" db="EMBL/GenBank/DDBJ databases">
        <authorList>
            <person name="Chiriac C."/>
            <person name="Salcher M."/>
            <person name="Ghai R."/>
            <person name="Kavagutti S V."/>
        </authorList>
    </citation>
    <scope>NUCLEOTIDE SEQUENCE</scope>
</reference>
<proteinExistence type="inferred from homology"/>
<dbReference type="Gene3D" id="1.10.45.10">
    <property type="entry name" value="Vanillyl-alcohol Oxidase, Chain A, domain 4"/>
    <property type="match status" value="1"/>
</dbReference>
<name>A0A6J6B081_9ZZZZ</name>
<dbReference type="InterPro" id="IPR016169">
    <property type="entry name" value="FAD-bd_PCMH_sub2"/>
</dbReference>
<dbReference type="GO" id="GO:0071949">
    <property type="term" value="F:FAD binding"/>
    <property type="evidence" value="ECO:0007669"/>
    <property type="project" value="InterPro"/>
</dbReference>
<organism evidence="5">
    <name type="scientific">freshwater metagenome</name>
    <dbReference type="NCBI Taxonomy" id="449393"/>
    <lineage>
        <taxon>unclassified sequences</taxon>
        <taxon>metagenomes</taxon>
        <taxon>ecological metagenomes</taxon>
    </lineage>
</organism>
<dbReference type="GO" id="GO:0008610">
    <property type="term" value="P:lipid biosynthetic process"/>
    <property type="evidence" value="ECO:0007669"/>
    <property type="project" value="InterPro"/>
</dbReference>